<keyword evidence="4 8" id="KW-0808">Transferase</keyword>
<dbReference type="UniPathway" id="UPA00056">
    <property type="reaction ID" value="UER00093"/>
</dbReference>
<dbReference type="InterPro" id="IPR050088">
    <property type="entry name" value="IspD/TarI_cytidylyltransf_bact"/>
</dbReference>
<accession>A0A1J5QJ49</accession>
<dbReference type="AlphaFoldDB" id="A0A1J5QJ49"/>
<keyword evidence="5 8" id="KW-0548">Nucleotidyltransferase</keyword>
<dbReference type="Gene3D" id="3.90.550.10">
    <property type="entry name" value="Spore Coat Polysaccharide Biosynthesis Protein SpsA, Chain A"/>
    <property type="match status" value="1"/>
</dbReference>
<dbReference type="HAMAP" id="MF_00108">
    <property type="entry name" value="IspD"/>
    <property type="match status" value="1"/>
</dbReference>
<gene>
    <name evidence="8" type="primary">ispD_8</name>
    <name evidence="8" type="ORF">GALL_346740</name>
</gene>
<comment type="caution">
    <text evidence="8">The sequence shown here is derived from an EMBL/GenBank/DDBJ whole genome shotgun (WGS) entry which is preliminary data.</text>
</comment>
<evidence type="ECO:0000256" key="3">
    <source>
        <dbReference type="ARBA" id="ARBA00012526"/>
    </source>
</evidence>
<sequence>MTTAAILTAAGSGSRLGHDEPKALVGLCGRPLVAHAARRLVASGAVDLLVVTAPRERADDVARLLAAEDLPVPVTVVEGGASRQASVAAGLAVLPQEIDVVLIHDAARALVPPSLVARGAHAVRSGHRAVVPGVPVSDTIKQVGQVSGDGAPVLATVSRERLRAVQTPQGFSRELVDRAHVAGLVRAASEATAATDDAALVEAIGVAVWLVDGAEDAFKITTPRDLAAAELALTGHLAVDELEQVDAALAALRSERRSPATEDREPTESGAGSVDEAVS</sequence>
<comment type="pathway">
    <text evidence="1">Isoprenoid biosynthesis; isopentenyl diphosphate biosynthesis via DXP pathway; isopentenyl diphosphate from 1-deoxy-D-xylulose 5-phosphate: step 2/6.</text>
</comment>
<evidence type="ECO:0000256" key="2">
    <source>
        <dbReference type="ARBA" id="ARBA00009789"/>
    </source>
</evidence>
<dbReference type="InterPro" id="IPR029044">
    <property type="entry name" value="Nucleotide-diphossugar_trans"/>
</dbReference>
<dbReference type="SUPFAM" id="SSF53448">
    <property type="entry name" value="Nucleotide-diphospho-sugar transferases"/>
    <property type="match status" value="1"/>
</dbReference>
<dbReference type="InterPro" id="IPR018294">
    <property type="entry name" value="ISPD_synthase_CS"/>
</dbReference>
<reference evidence="8" key="1">
    <citation type="submission" date="2016-10" db="EMBL/GenBank/DDBJ databases">
        <title>Sequence of Gallionella enrichment culture.</title>
        <authorList>
            <person name="Poehlein A."/>
            <person name="Muehling M."/>
            <person name="Daniel R."/>
        </authorList>
    </citation>
    <scope>NUCLEOTIDE SEQUENCE</scope>
</reference>
<dbReference type="PANTHER" id="PTHR32125:SF4">
    <property type="entry name" value="2-C-METHYL-D-ERYTHRITOL 4-PHOSPHATE CYTIDYLYLTRANSFERASE, CHLOROPLASTIC"/>
    <property type="match status" value="1"/>
</dbReference>
<dbReference type="FunFam" id="3.90.550.10:FF:000003">
    <property type="entry name" value="2-C-methyl-D-erythritol 4-phosphate cytidylyltransferase"/>
    <property type="match status" value="1"/>
</dbReference>
<evidence type="ECO:0000256" key="1">
    <source>
        <dbReference type="ARBA" id="ARBA00004787"/>
    </source>
</evidence>
<dbReference type="InterPro" id="IPR034683">
    <property type="entry name" value="IspD/TarI"/>
</dbReference>
<dbReference type="InterPro" id="IPR001228">
    <property type="entry name" value="IspD"/>
</dbReference>
<dbReference type="CDD" id="cd02516">
    <property type="entry name" value="CDP-ME_synthetase"/>
    <property type="match status" value="1"/>
</dbReference>
<feature type="region of interest" description="Disordered" evidence="7">
    <location>
        <begin position="253"/>
        <end position="279"/>
    </location>
</feature>
<evidence type="ECO:0000256" key="7">
    <source>
        <dbReference type="SAM" id="MobiDB-lite"/>
    </source>
</evidence>
<dbReference type="EC" id="2.7.7.60" evidence="3"/>
<dbReference type="NCBIfam" id="TIGR00453">
    <property type="entry name" value="ispD"/>
    <property type="match status" value="1"/>
</dbReference>
<dbReference type="GO" id="GO:0050518">
    <property type="term" value="F:2-C-methyl-D-erythritol 4-phosphate cytidylyltransferase activity"/>
    <property type="evidence" value="ECO:0007669"/>
    <property type="project" value="UniProtKB-EC"/>
</dbReference>
<dbReference type="Pfam" id="PF01128">
    <property type="entry name" value="IspD"/>
    <property type="match status" value="1"/>
</dbReference>
<evidence type="ECO:0000313" key="8">
    <source>
        <dbReference type="EMBL" id="OIQ83526.1"/>
    </source>
</evidence>
<proteinExistence type="inferred from homology"/>
<dbReference type="PANTHER" id="PTHR32125">
    <property type="entry name" value="2-C-METHYL-D-ERYTHRITOL 4-PHOSPHATE CYTIDYLYLTRANSFERASE, CHLOROPLASTIC"/>
    <property type="match status" value="1"/>
</dbReference>
<evidence type="ECO:0000256" key="5">
    <source>
        <dbReference type="ARBA" id="ARBA00022695"/>
    </source>
</evidence>
<protein>
    <recommendedName>
        <fullName evidence="3">2-C-methyl-D-erythritol 4-phosphate cytidylyltransferase</fullName>
        <ecNumber evidence="3">2.7.7.60</ecNumber>
    </recommendedName>
</protein>
<comment type="similarity">
    <text evidence="2">Belongs to the IspD/TarI cytidylyltransferase family. IspD subfamily.</text>
</comment>
<dbReference type="GO" id="GO:0019288">
    <property type="term" value="P:isopentenyl diphosphate biosynthetic process, methylerythritol 4-phosphate pathway"/>
    <property type="evidence" value="ECO:0007669"/>
    <property type="project" value="UniProtKB-UniPathway"/>
</dbReference>
<dbReference type="PROSITE" id="PS01295">
    <property type="entry name" value="ISPD"/>
    <property type="match status" value="1"/>
</dbReference>
<dbReference type="EMBL" id="MLJW01000695">
    <property type="protein sequence ID" value="OIQ83526.1"/>
    <property type="molecule type" value="Genomic_DNA"/>
</dbReference>
<evidence type="ECO:0000256" key="4">
    <source>
        <dbReference type="ARBA" id="ARBA00022679"/>
    </source>
</evidence>
<evidence type="ECO:0000256" key="6">
    <source>
        <dbReference type="ARBA" id="ARBA00023229"/>
    </source>
</evidence>
<organism evidence="8">
    <name type="scientific">mine drainage metagenome</name>
    <dbReference type="NCBI Taxonomy" id="410659"/>
    <lineage>
        <taxon>unclassified sequences</taxon>
        <taxon>metagenomes</taxon>
        <taxon>ecological metagenomes</taxon>
    </lineage>
</organism>
<feature type="compositionally biased region" description="Basic and acidic residues" evidence="7">
    <location>
        <begin position="253"/>
        <end position="267"/>
    </location>
</feature>
<keyword evidence="6" id="KW-0414">Isoprene biosynthesis</keyword>
<name>A0A1J5QJ49_9ZZZZ</name>